<keyword evidence="7" id="KW-0547">Nucleotide-binding</keyword>
<evidence type="ECO:0000259" key="13">
    <source>
        <dbReference type="PROSITE" id="PS50109"/>
    </source>
</evidence>
<evidence type="ECO:0000256" key="2">
    <source>
        <dbReference type="ARBA" id="ARBA00004236"/>
    </source>
</evidence>
<dbReference type="RefSeq" id="WP_284350948.1">
    <property type="nucleotide sequence ID" value="NZ_BRXS01000004.1"/>
</dbReference>
<keyword evidence="5" id="KW-0597">Phosphoprotein</keyword>
<keyword evidence="12" id="KW-1133">Transmembrane helix</keyword>
<dbReference type="FunFam" id="3.30.565.10:FF:000023">
    <property type="entry name" value="PAS domain-containing sensor histidine kinase"/>
    <property type="match status" value="1"/>
</dbReference>
<evidence type="ECO:0000313" key="16">
    <source>
        <dbReference type="Proteomes" id="UP001161325"/>
    </source>
</evidence>
<gene>
    <name evidence="15" type="ORF">rosag_30110</name>
</gene>
<dbReference type="InterPro" id="IPR005467">
    <property type="entry name" value="His_kinase_dom"/>
</dbReference>
<dbReference type="InterPro" id="IPR036097">
    <property type="entry name" value="HisK_dim/P_sf"/>
</dbReference>
<keyword evidence="9" id="KW-0067">ATP-binding</keyword>
<evidence type="ECO:0000259" key="14">
    <source>
        <dbReference type="PROSITE" id="PS50885"/>
    </source>
</evidence>
<keyword evidence="6" id="KW-0808">Transferase</keyword>
<dbReference type="InterPro" id="IPR004358">
    <property type="entry name" value="Sig_transdc_His_kin-like_C"/>
</dbReference>
<evidence type="ECO:0000256" key="9">
    <source>
        <dbReference type="ARBA" id="ARBA00022840"/>
    </source>
</evidence>
<evidence type="ECO:0000256" key="3">
    <source>
        <dbReference type="ARBA" id="ARBA00012438"/>
    </source>
</evidence>
<dbReference type="SUPFAM" id="SSF158472">
    <property type="entry name" value="HAMP domain-like"/>
    <property type="match status" value="1"/>
</dbReference>
<dbReference type="InterPro" id="IPR003661">
    <property type="entry name" value="HisK_dim/P_dom"/>
</dbReference>
<dbReference type="Pfam" id="PF00512">
    <property type="entry name" value="HisKA"/>
    <property type="match status" value="1"/>
</dbReference>
<dbReference type="PRINTS" id="PR00344">
    <property type="entry name" value="BCTRLSENSOR"/>
</dbReference>
<dbReference type="SMART" id="SM00387">
    <property type="entry name" value="HATPase_c"/>
    <property type="match status" value="1"/>
</dbReference>
<keyword evidence="4" id="KW-1003">Cell membrane</keyword>
<dbReference type="AlphaFoldDB" id="A0AA37QIM4"/>
<sequence>MTLRSRLALGFSLIALLLGVPLVLALRALQTSALAVDDLRTQEMAASRLIGQVRATAMELRDADKAVLFVPDSGESERWMLESAQRLTTLADSVRPYGLHTLAARLRHSGHTIQTYGQIEWAAASDSNPALADRVSTQHILPAIEAVERSAAEAENSLAVRAQERVVRTSGQSREALQLAATLLAAALAGALIVAIWITRTISRPVRDLELGMSAVANGDFEHELRIAPSREDEFGRLAASFQSMASQLAELDKLKAEFVSVASHELKTPINVILGYLTLLEDRLYGPVTDKQLEVLATVENQAQTLSRLVQHLLDVSRFQAGAARLEPRPMSLRGFLTELEQTFDVLAMQGRVTFTVSAARDLPEVVTWDRDRMNEVLANLLSNAFKFTDAGGRVELTAAPAAGGDVVRITVRDSGAGIPAEQLPHIFDKFFQADNQSASAHKGSGLGLAIAREIVEAHGGSIGVESTRGVGTVFWLVLPLVSGQPTPAIEPAVAIRDGGPSGGRALPVGAGRA</sequence>
<evidence type="ECO:0000256" key="4">
    <source>
        <dbReference type="ARBA" id="ARBA00022475"/>
    </source>
</evidence>
<evidence type="ECO:0000256" key="11">
    <source>
        <dbReference type="ARBA" id="ARBA00023136"/>
    </source>
</evidence>
<dbReference type="GO" id="GO:0005886">
    <property type="term" value="C:plasma membrane"/>
    <property type="evidence" value="ECO:0007669"/>
    <property type="project" value="UniProtKB-SubCell"/>
</dbReference>
<keyword evidence="16" id="KW-1185">Reference proteome</keyword>
<feature type="domain" description="Histidine kinase" evidence="13">
    <location>
        <begin position="262"/>
        <end position="484"/>
    </location>
</feature>
<dbReference type="Gene3D" id="3.30.565.10">
    <property type="entry name" value="Histidine kinase-like ATPase, C-terminal domain"/>
    <property type="match status" value="1"/>
</dbReference>
<comment type="subcellular location">
    <subcellularLocation>
        <location evidence="2">Cell membrane</location>
    </subcellularLocation>
</comment>
<comment type="caution">
    <text evidence="15">The sequence shown here is derived from an EMBL/GenBank/DDBJ whole genome shotgun (WGS) entry which is preliminary data.</text>
</comment>
<proteinExistence type="predicted"/>
<dbReference type="PANTHER" id="PTHR43711">
    <property type="entry name" value="TWO-COMPONENT HISTIDINE KINASE"/>
    <property type="match status" value="1"/>
</dbReference>
<dbReference type="InterPro" id="IPR003660">
    <property type="entry name" value="HAMP_dom"/>
</dbReference>
<dbReference type="InterPro" id="IPR003594">
    <property type="entry name" value="HATPase_dom"/>
</dbReference>
<evidence type="ECO:0000256" key="5">
    <source>
        <dbReference type="ARBA" id="ARBA00022553"/>
    </source>
</evidence>
<dbReference type="GO" id="GO:0000155">
    <property type="term" value="F:phosphorelay sensor kinase activity"/>
    <property type="evidence" value="ECO:0007669"/>
    <property type="project" value="InterPro"/>
</dbReference>
<dbReference type="InterPro" id="IPR050736">
    <property type="entry name" value="Sensor_HK_Regulatory"/>
</dbReference>
<dbReference type="PROSITE" id="PS50885">
    <property type="entry name" value="HAMP"/>
    <property type="match status" value="1"/>
</dbReference>
<keyword evidence="8" id="KW-0418">Kinase</keyword>
<dbReference type="InterPro" id="IPR036890">
    <property type="entry name" value="HATPase_C_sf"/>
</dbReference>
<dbReference type="Gene3D" id="6.10.340.10">
    <property type="match status" value="1"/>
</dbReference>
<keyword evidence="10" id="KW-0902">Two-component regulatory system</keyword>
<dbReference type="Pfam" id="PF00672">
    <property type="entry name" value="HAMP"/>
    <property type="match status" value="1"/>
</dbReference>
<dbReference type="SUPFAM" id="SSF47384">
    <property type="entry name" value="Homodimeric domain of signal transducing histidine kinase"/>
    <property type="match status" value="1"/>
</dbReference>
<dbReference type="EMBL" id="BRXS01000004">
    <property type="protein sequence ID" value="GLC26498.1"/>
    <property type="molecule type" value="Genomic_DNA"/>
</dbReference>
<evidence type="ECO:0000313" key="15">
    <source>
        <dbReference type="EMBL" id="GLC26498.1"/>
    </source>
</evidence>
<dbReference type="PANTHER" id="PTHR43711:SF31">
    <property type="entry name" value="HISTIDINE KINASE"/>
    <property type="match status" value="1"/>
</dbReference>
<dbReference type="PROSITE" id="PS50109">
    <property type="entry name" value="HIS_KIN"/>
    <property type="match status" value="1"/>
</dbReference>
<dbReference type="SMART" id="SM00388">
    <property type="entry name" value="HisKA"/>
    <property type="match status" value="1"/>
</dbReference>
<dbReference type="Proteomes" id="UP001161325">
    <property type="component" value="Unassembled WGS sequence"/>
</dbReference>
<organism evidence="15 16">
    <name type="scientific">Roseisolibacter agri</name>
    <dbReference type="NCBI Taxonomy" id="2014610"/>
    <lineage>
        <taxon>Bacteria</taxon>
        <taxon>Pseudomonadati</taxon>
        <taxon>Gemmatimonadota</taxon>
        <taxon>Gemmatimonadia</taxon>
        <taxon>Gemmatimonadales</taxon>
        <taxon>Gemmatimonadaceae</taxon>
        <taxon>Roseisolibacter</taxon>
    </lineage>
</organism>
<dbReference type="CDD" id="cd00082">
    <property type="entry name" value="HisKA"/>
    <property type="match status" value="1"/>
</dbReference>
<feature type="transmembrane region" description="Helical" evidence="12">
    <location>
        <begin position="176"/>
        <end position="198"/>
    </location>
</feature>
<keyword evidence="11 12" id="KW-0472">Membrane</keyword>
<evidence type="ECO:0000256" key="10">
    <source>
        <dbReference type="ARBA" id="ARBA00023012"/>
    </source>
</evidence>
<feature type="domain" description="HAMP" evidence="14">
    <location>
        <begin position="200"/>
        <end position="254"/>
    </location>
</feature>
<evidence type="ECO:0000256" key="6">
    <source>
        <dbReference type="ARBA" id="ARBA00022679"/>
    </source>
</evidence>
<dbReference type="SMART" id="SM00304">
    <property type="entry name" value="HAMP"/>
    <property type="match status" value="1"/>
</dbReference>
<dbReference type="GO" id="GO:0005524">
    <property type="term" value="F:ATP binding"/>
    <property type="evidence" value="ECO:0007669"/>
    <property type="project" value="UniProtKB-KW"/>
</dbReference>
<evidence type="ECO:0000256" key="1">
    <source>
        <dbReference type="ARBA" id="ARBA00000085"/>
    </source>
</evidence>
<dbReference type="CDD" id="cd16922">
    <property type="entry name" value="HATPase_EvgS-ArcB-TorS-like"/>
    <property type="match status" value="1"/>
</dbReference>
<accession>A0AA37QIM4</accession>
<name>A0AA37QIM4_9BACT</name>
<protein>
    <recommendedName>
        <fullName evidence="3">histidine kinase</fullName>
        <ecNumber evidence="3">2.7.13.3</ecNumber>
    </recommendedName>
</protein>
<dbReference type="SUPFAM" id="SSF55874">
    <property type="entry name" value="ATPase domain of HSP90 chaperone/DNA topoisomerase II/histidine kinase"/>
    <property type="match status" value="1"/>
</dbReference>
<dbReference type="EC" id="2.7.13.3" evidence="3"/>
<evidence type="ECO:0000256" key="12">
    <source>
        <dbReference type="SAM" id="Phobius"/>
    </source>
</evidence>
<dbReference type="CDD" id="cd06225">
    <property type="entry name" value="HAMP"/>
    <property type="match status" value="1"/>
</dbReference>
<keyword evidence="12" id="KW-0812">Transmembrane</keyword>
<reference evidence="15" key="1">
    <citation type="submission" date="2022-08" db="EMBL/GenBank/DDBJ databases">
        <title>Draft genome sequencing of Roseisolibacter agri AW1220.</title>
        <authorList>
            <person name="Tobiishi Y."/>
            <person name="Tonouchi A."/>
        </authorList>
    </citation>
    <scope>NUCLEOTIDE SEQUENCE</scope>
    <source>
        <strain evidence="15">AW1220</strain>
    </source>
</reference>
<evidence type="ECO:0000256" key="7">
    <source>
        <dbReference type="ARBA" id="ARBA00022741"/>
    </source>
</evidence>
<evidence type="ECO:0000256" key="8">
    <source>
        <dbReference type="ARBA" id="ARBA00022777"/>
    </source>
</evidence>
<dbReference type="Pfam" id="PF02518">
    <property type="entry name" value="HATPase_c"/>
    <property type="match status" value="1"/>
</dbReference>
<dbReference type="Gene3D" id="1.10.287.130">
    <property type="match status" value="1"/>
</dbReference>
<comment type="catalytic activity">
    <reaction evidence="1">
        <text>ATP + protein L-histidine = ADP + protein N-phospho-L-histidine.</text>
        <dbReference type="EC" id="2.7.13.3"/>
    </reaction>
</comment>